<feature type="chain" id="PRO_5001853678" evidence="1">
    <location>
        <begin position="18"/>
        <end position="134"/>
    </location>
</feature>
<name>A0A090D0W3_9BACT</name>
<gene>
    <name evidence="2" type="ORF">CSEC_0381</name>
</gene>
<dbReference type="EMBL" id="CCEJ010000003">
    <property type="protein sequence ID" value="CDR33218.1"/>
    <property type="molecule type" value="Genomic_DNA"/>
</dbReference>
<dbReference type="STRING" id="1437425.CSEC_0381"/>
<keyword evidence="1" id="KW-0732">Signal</keyword>
<evidence type="ECO:0000313" key="3">
    <source>
        <dbReference type="Proteomes" id="UP000031552"/>
    </source>
</evidence>
<reference evidence="2" key="1">
    <citation type="submission" date="2013-12" db="EMBL/GenBank/DDBJ databases">
        <authorList>
            <person name="Linke B."/>
        </authorList>
    </citation>
    <scope>NUCLEOTIDE SEQUENCE [LARGE SCALE GENOMIC DNA]</scope>
    <source>
        <strain evidence="2">CRIB-18</strain>
    </source>
</reference>
<dbReference type="RefSeq" id="WP_041016751.1">
    <property type="nucleotide sequence ID" value="NZ_CCEJ010000003.1"/>
</dbReference>
<evidence type="ECO:0000256" key="1">
    <source>
        <dbReference type="SAM" id="SignalP"/>
    </source>
</evidence>
<dbReference type="eggNOG" id="ENOG50345IG">
    <property type="taxonomic scope" value="Bacteria"/>
</dbReference>
<evidence type="ECO:0000313" key="2">
    <source>
        <dbReference type="EMBL" id="CDR33218.1"/>
    </source>
</evidence>
<proteinExistence type="predicted"/>
<protein>
    <submittedName>
        <fullName evidence="2">Conserved putative secreted protein</fullName>
    </submittedName>
</protein>
<dbReference type="Proteomes" id="UP000031552">
    <property type="component" value="Unassembled WGS sequence"/>
</dbReference>
<sequence length="134" mass="14847">MTLKKLILLILPMLVFANHGFAEKIVLANQTGHPMNESRIGIQWATSANEVAEANKAIMYGLKLNPASFQILTENGKLTLNSPKKAEYFRVVVWSKGSGEPDLLTNWVDIIPDKTYELKEDYLVPAVLMIGSGC</sequence>
<accession>A0A090D0W3</accession>
<keyword evidence="3" id="KW-1185">Reference proteome</keyword>
<reference evidence="2" key="2">
    <citation type="submission" date="2014-09" db="EMBL/GenBank/DDBJ databases">
        <title>Criblamydia sequanensis harbors a mega-plasmid encoding arsenite resistance.</title>
        <authorList>
            <person name="Bertelli C."/>
            <person name="Goesmann A."/>
            <person name="Greub G."/>
        </authorList>
    </citation>
    <scope>NUCLEOTIDE SEQUENCE [LARGE SCALE GENOMIC DNA]</scope>
    <source>
        <strain evidence="2">CRIB-18</strain>
    </source>
</reference>
<feature type="signal peptide" evidence="1">
    <location>
        <begin position="1"/>
        <end position="17"/>
    </location>
</feature>
<organism evidence="2 3">
    <name type="scientific">Candidatus Criblamydia sequanensis CRIB-18</name>
    <dbReference type="NCBI Taxonomy" id="1437425"/>
    <lineage>
        <taxon>Bacteria</taxon>
        <taxon>Pseudomonadati</taxon>
        <taxon>Chlamydiota</taxon>
        <taxon>Chlamydiia</taxon>
        <taxon>Parachlamydiales</taxon>
        <taxon>Candidatus Criblamydiaceae</taxon>
        <taxon>Candidatus Criblamydia</taxon>
    </lineage>
</organism>
<dbReference type="AlphaFoldDB" id="A0A090D0W3"/>
<comment type="caution">
    <text evidence="2">The sequence shown here is derived from an EMBL/GenBank/DDBJ whole genome shotgun (WGS) entry which is preliminary data.</text>
</comment>